<evidence type="ECO:0000256" key="4">
    <source>
        <dbReference type="ARBA" id="ARBA00022833"/>
    </source>
</evidence>
<dbReference type="SUPFAM" id="SSF51556">
    <property type="entry name" value="Metallo-dependent hydrolases"/>
    <property type="match status" value="1"/>
</dbReference>
<evidence type="ECO:0000313" key="6">
    <source>
        <dbReference type="EMBL" id="SCU81381.1"/>
    </source>
</evidence>
<dbReference type="PANTHER" id="PTHR43114">
    <property type="entry name" value="ADENINE DEAMINASE"/>
    <property type="match status" value="1"/>
</dbReference>
<dbReference type="GO" id="GO:0043103">
    <property type="term" value="P:hypoxanthine salvage"/>
    <property type="evidence" value="ECO:0007669"/>
    <property type="project" value="TreeGrafter"/>
</dbReference>
<dbReference type="AlphaFoldDB" id="A0A1G4IWD0"/>
<evidence type="ECO:0000256" key="1">
    <source>
        <dbReference type="ARBA" id="ARBA00001947"/>
    </source>
</evidence>
<feature type="domain" description="Adenosine deaminase" evidence="5">
    <location>
        <begin position="11"/>
        <end position="329"/>
    </location>
</feature>
<dbReference type="GO" id="GO:0046872">
    <property type="term" value="F:metal ion binding"/>
    <property type="evidence" value="ECO:0007669"/>
    <property type="project" value="UniProtKB-KW"/>
</dbReference>
<dbReference type="EMBL" id="LT598464">
    <property type="protein sequence ID" value="SCU81381.1"/>
    <property type="molecule type" value="Genomic_DNA"/>
</dbReference>
<dbReference type="Pfam" id="PF00962">
    <property type="entry name" value="A_deaminase"/>
    <property type="match status" value="1"/>
</dbReference>
<gene>
    <name evidence="6" type="ORF">LAMI_0B05974G</name>
</gene>
<keyword evidence="7" id="KW-1185">Reference proteome</keyword>
<evidence type="ECO:0000259" key="5">
    <source>
        <dbReference type="Pfam" id="PF00962"/>
    </source>
</evidence>
<keyword evidence="4" id="KW-0862">Zinc</keyword>
<keyword evidence="3" id="KW-0378">Hydrolase</keyword>
<dbReference type="GO" id="GO:0006146">
    <property type="term" value="P:adenine catabolic process"/>
    <property type="evidence" value="ECO:0007669"/>
    <property type="project" value="TreeGrafter"/>
</dbReference>
<evidence type="ECO:0000313" key="7">
    <source>
        <dbReference type="Proteomes" id="UP000191024"/>
    </source>
</evidence>
<dbReference type="InterPro" id="IPR032466">
    <property type="entry name" value="Metal_Hydrolase"/>
</dbReference>
<dbReference type="InterPro" id="IPR006330">
    <property type="entry name" value="Ado/ade_deaminase"/>
</dbReference>
<dbReference type="Proteomes" id="UP000191024">
    <property type="component" value="Chromosome B"/>
</dbReference>
<dbReference type="STRING" id="1230905.A0A1G4IWD0"/>
<reference evidence="6 7" key="1">
    <citation type="submission" date="2016-03" db="EMBL/GenBank/DDBJ databases">
        <authorList>
            <person name="Devillers H."/>
        </authorList>
    </citation>
    <scope>NUCLEOTIDE SEQUENCE [LARGE SCALE GENOMIC DNA]</scope>
    <source>
        <strain evidence="6">CBS 11717</strain>
    </source>
</reference>
<sequence>MSLQDFCRGIPKVELHCHLYGTICKETLTELNERAGRPFTLRQVDGFYIRGDKPVGVLSIFRGLESQLITSARDLYRITCEYLERCKLHNVVYSEFFWNPTGTVLDAKIPFQDAQDAILKAVDEIEKSCGVVGRLVCAIDREASPEKAEMMLDWMLQYPAAKTIGIGIDYRETGHPPHLFAETFKKAKQNGYKLTAHAGEFGEPWNNVDFVLNDLQVDRIDHGYTVIDNPALVQQCLDENVIFTVVPTNSYYLRTLDPAEWAQKHPIRKMVQLGLKVHPNTDDPAFHLVNPTTAWTMMVECFGCTIDDLGRFCQNGIEGAWVDSETKQKWRRDWLKYFGPADNPF</sequence>
<dbReference type="PANTHER" id="PTHR43114:SF6">
    <property type="entry name" value="ADENINE DEAMINASE"/>
    <property type="match status" value="1"/>
</dbReference>
<organism evidence="6 7">
    <name type="scientific">Lachancea mirantina</name>
    <dbReference type="NCBI Taxonomy" id="1230905"/>
    <lineage>
        <taxon>Eukaryota</taxon>
        <taxon>Fungi</taxon>
        <taxon>Dikarya</taxon>
        <taxon>Ascomycota</taxon>
        <taxon>Saccharomycotina</taxon>
        <taxon>Saccharomycetes</taxon>
        <taxon>Saccharomycetales</taxon>
        <taxon>Saccharomycetaceae</taxon>
        <taxon>Lachancea</taxon>
    </lineage>
</organism>
<evidence type="ECO:0000256" key="2">
    <source>
        <dbReference type="ARBA" id="ARBA00022723"/>
    </source>
</evidence>
<keyword evidence="2" id="KW-0479">Metal-binding</keyword>
<protein>
    <submittedName>
        <fullName evidence="6">LAMI_0B05974g1_1</fullName>
    </submittedName>
</protein>
<name>A0A1G4IWD0_9SACH</name>
<dbReference type="GO" id="GO:0005829">
    <property type="term" value="C:cytosol"/>
    <property type="evidence" value="ECO:0007669"/>
    <property type="project" value="TreeGrafter"/>
</dbReference>
<dbReference type="OrthoDB" id="272271at2759"/>
<proteinExistence type="predicted"/>
<dbReference type="Gene3D" id="3.20.20.140">
    <property type="entry name" value="Metal-dependent hydrolases"/>
    <property type="match status" value="1"/>
</dbReference>
<evidence type="ECO:0000256" key="3">
    <source>
        <dbReference type="ARBA" id="ARBA00022801"/>
    </source>
</evidence>
<accession>A0A1G4IWD0</accession>
<dbReference type="GO" id="GO:0000034">
    <property type="term" value="F:adenine deaminase activity"/>
    <property type="evidence" value="ECO:0007669"/>
    <property type="project" value="TreeGrafter"/>
</dbReference>
<comment type="cofactor">
    <cofactor evidence="1">
        <name>Zn(2+)</name>
        <dbReference type="ChEBI" id="CHEBI:29105"/>
    </cofactor>
</comment>
<dbReference type="InterPro" id="IPR001365">
    <property type="entry name" value="A_deaminase_dom"/>
</dbReference>